<sequence length="175" mass="19648">MIEFELKVMVPALGPIRDRLVILKATADGVRHEHDIYYNSPVRDFGTTDEALRVRYAEDGAMVTYKGAKLAGQKLKAREELNMRVASGETCESIFERLGFTKTAEVDKRRELYTYKEASIALDEVQRLGTYIEIEIMAEKEGGDAVARIDAIQQELGIVGDPITSSYLELLMAQQ</sequence>
<dbReference type="SMART" id="SM01118">
    <property type="entry name" value="CYTH"/>
    <property type="match status" value="1"/>
</dbReference>
<dbReference type="InterPro" id="IPR008173">
    <property type="entry name" value="Adenylyl_cyclase_CyaB"/>
</dbReference>
<dbReference type="RefSeq" id="WP_012618204.1">
    <property type="nucleotide sequence ID" value="NC_011832.1"/>
</dbReference>
<dbReference type="CDD" id="cd07890">
    <property type="entry name" value="CYTH-like_AC_IV-like"/>
    <property type="match status" value="1"/>
</dbReference>
<dbReference type="NCBIfam" id="TIGR00318">
    <property type="entry name" value="cyaB"/>
    <property type="match status" value="1"/>
</dbReference>
<evidence type="ECO:0000313" key="2">
    <source>
        <dbReference type="EMBL" id="ACL16885.1"/>
    </source>
</evidence>
<dbReference type="Pfam" id="PF01928">
    <property type="entry name" value="CYTH"/>
    <property type="match status" value="1"/>
</dbReference>
<dbReference type="GeneID" id="7271117"/>
<dbReference type="PROSITE" id="PS51707">
    <property type="entry name" value="CYTH"/>
    <property type="match status" value="1"/>
</dbReference>
<dbReference type="AlphaFoldDB" id="B8GIS2"/>
<dbReference type="STRING" id="521011.Mpal_1572"/>
<proteinExistence type="predicted"/>
<protein>
    <submittedName>
        <fullName evidence="2">Adenylyl cyclase CyaB</fullName>
    </submittedName>
</protein>
<dbReference type="Proteomes" id="UP000002457">
    <property type="component" value="Chromosome"/>
</dbReference>
<dbReference type="InterPro" id="IPR033469">
    <property type="entry name" value="CYTH-like_dom_sf"/>
</dbReference>
<organism evidence="2 3">
    <name type="scientific">Methanosphaerula palustris (strain ATCC BAA-1556 / DSM 19958 / E1-9c)</name>
    <dbReference type="NCBI Taxonomy" id="521011"/>
    <lineage>
        <taxon>Archaea</taxon>
        <taxon>Methanobacteriati</taxon>
        <taxon>Methanobacteriota</taxon>
        <taxon>Stenosarchaea group</taxon>
        <taxon>Methanomicrobia</taxon>
        <taxon>Methanomicrobiales</taxon>
        <taxon>Methanoregulaceae</taxon>
        <taxon>Methanosphaerula</taxon>
    </lineage>
</organism>
<name>B8GIS2_METPE</name>
<feature type="domain" description="CYTH" evidence="1">
    <location>
        <begin position="1"/>
        <end position="173"/>
    </location>
</feature>
<accession>B8GIS2</accession>
<dbReference type="InterPro" id="IPR023577">
    <property type="entry name" value="CYTH_domain"/>
</dbReference>
<dbReference type="EMBL" id="CP001338">
    <property type="protein sequence ID" value="ACL16885.1"/>
    <property type="molecule type" value="Genomic_DNA"/>
</dbReference>
<dbReference type="OrthoDB" id="46040at2157"/>
<dbReference type="PANTHER" id="PTHR21028">
    <property type="entry name" value="SI:CH211-156B7.4"/>
    <property type="match status" value="1"/>
</dbReference>
<dbReference type="KEGG" id="mpl:Mpal_1572"/>
<evidence type="ECO:0000259" key="1">
    <source>
        <dbReference type="PROSITE" id="PS51707"/>
    </source>
</evidence>
<dbReference type="Gene3D" id="2.40.320.10">
    <property type="entry name" value="Hypothetical Protein Pfu-838710-001"/>
    <property type="match status" value="1"/>
</dbReference>
<dbReference type="PANTHER" id="PTHR21028:SF2">
    <property type="entry name" value="CYTH DOMAIN-CONTAINING PROTEIN"/>
    <property type="match status" value="1"/>
</dbReference>
<dbReference type="SUPFAM" id="SSF55154">
    <property type="entry name" value="CYTH-like phosphatases"/>
    <property type="match status" value="1"/>
</dbReference>
<keyword evidence="3" id="KW-1185">Reference proteome</keyword>
<evidence type="ECO:0000313" key="3">
    <source>
        <dbReference type="Proteomes" id="UP000002457"/>
    </source>
</evidence>
<gene>
    <name evidence="2" type="ordered locus">Mpal_1572</name>
</gene>
<dbReference type="HOGENOM" id="CLU_105244_2_0_2"/>
<reference evidence="2 3" key="1">
    <citation type="journal article" date="2015" name="Genome Announc.">
        <title>Complete Genome Sequence of Methanosphaerula palustris E1-9CT, a Hydrogenotrophic Methanogen Isolated from a Minerotrophic Fen Peatland.</title>
        <authorList>
            <person name="Cadillo-Quiroz H."/>
            <person name="Browne P."/>
            <person name="Kyrpides N."/>
            <person name="Woyke T."/>
            <person name="Goodwin L."/>
            <person name="Detter C."/>
            <person name="Yavitt J.B."/>
            <person name="Zinder S.H."/>
        </authorList>
    </citation>
    <scope>NUCLEOTIDE SEQUENCE [LARGE SCALE GENOMIC DNA]</scope>
    <source>
        <strain evidence="3">ATCC BAA-1556 / DSM 19958 / E1-9c</strain>
    </source>
</reference>
<dbReference type="eggNOG" id="arCOG01723">
    <property type="taxonomic scope" value="Archaea"/>
</dbReference>